<dbReference type="InterPro" id="IPR050242">
    <property type="entry name" value="JAMM_MPN+_peptidase_M67A"/>
</dbReference>
<dbReference type="EMBL" id="OC856157">
    <property type="protein sequence ID" value="CAD7623305.1"/>
    <property type="molecule type" value="Genomic_DNA"/>
</dbReference>
<dbReference type="GO" id="GO:0008237">
    <property type="term" value="F:metallopeptidase activity"/>
    <property type="evidence" value="ECO:0007669"/>
    <property type="project" value="InterPro"/>
</dbReference>
<dbReference type="InterPro" id="IPR007526">
    <property type="entry name" value="SWIRM"/>
</dbReference>
<dbReference type="Gene3D" id="3.40.140.10">
    <property type="entry name" value="Cytidine Deaminase, domain 2"/>
    <property type="match status" value="1"/>
</dbReference>
<feature type="domain" description="SWIRM" evidence="5">
    <location>
        <begin position="129"/>
        <end position="230"/>
    </location>
</feature>
<keyword evidence="7" id="KW-1185">Reference proteome</keyword>
<gene>
    <name evidence="6" type="ORF">OSB1V03_LOCUS3762</name>
</gene>
<feature type="compositionally biased region" description="Low complexity" evidence="3">
    <location>
        <begin position="239"/>
        <end position="254"/>
    </location>
</feature>
<evidence type="ECO:0000256" key="1">
    <source>
        <dbReference type="ARBA" id="ARBA00004123"/>
    </source>
</evidence>
<dbReference type="PROSITE" id="PS50934">
    <property type="entry name" value="SWIRM"/>
    <property type="match status" value="1"/>
</dbReference>
<dbReference type="InterPro" id="IPR009057">
    <property type="entry name" value="Homeodomain-like_sf"/>
</dbReference>
<protein>
    <recommendedName>
        <fullName evidence="8">Myb-like, SWIRM and MPN domain-containing protein 1</fullName>
    </recommendedName>
</protein>
<dbReference type="InterPro" id="IPR000555">
    <property type="entry name" value="JAMM/MPN+_dom"/>
</dbReference>
<evidence type="ECO:0000256" key="2">
    <source>
        <dbReference type="ARBA" id="ARBA00023125"/>
    </source>
</evidence>
<dbReference type="AlphaFoldDB" id="A0A7R9PWA8"/>
<accession>A0A7R9PWA8</accession>
<evidence type="ECO:0000313" key="7">
    <source>
        <dbReference type="Proteomes" id="UP000759131"/>
    </source>
</evidence>
<reference evidence="6" key="1">
    <citation type="submission" date="2020-11" db="EMBL/GenBank/DDBJ databases">
        <authorList>
            <person name="Tran Van P."/>
        </authorList>
    </citation>
    <scope>NUCLEOTIDE SEQUENCE</scope>
</reference>
<evidence type="ECO:0000259" key="4">
    <source>
        <dbReference type="PROSITE" id="PS50249"/>
    </source>
</evidence>
<evidence type="ECO:0000313" key="6">
    <source>
        <dbReference type="EMBL" id="CAD7623305.1"/>
    </source>
</evidence>
<evidence type="ECO:0008006" key="8">
    <source>
        <dbReference type="Google" id="ProtNLM"/>
    </source>
</evidence>
<keyword evidence="2" id="KW-0238">DNA-binding</keyword>
<evidence type="ECO:0000259" key="5">
    <source>
        <dbReference type="PROSITE" id="PS50934"/>
    </source>
</evidence>
<comment type="subcellular location">
    <subcellularLocation>
        <location evidence="1">Nucleus</location>
    </subcellularLocation>
</comment>
<dbReference type="OrthoDB" id="7464992at2759"/>
<dbReference type="Proteomes" id="UP000759131">
    <property type="component" value="Unassembled WGS sequence"/>
</dbReference>
<dbReference type="GO" id="GO:0005634">
    <property type="term" value="C:nucleus"/>
    <property type="evidence" value="ECO:0007669"/>
    <property type="project" value="UniProtKB-SubCell"/>
</dbReference>
<dbReference type="GO" id="GO:0003677">
    <property type="term" value="F:DNA binding"/>
    <property type="evidence" value="ECO:0007669"/>
    <property type="project" value="UniProtKB-KW"/>
</dbReference>
<dbReference type="SUPFAM" id="SSF46689">
    <property type="entry name" value="Homeodomain-like"/>
    <property type="match status" value="1"/>
</dbReference>
<dbReference type="Pfam" id="PF04433">
    <property type="entry name" value="SWIRM"/>
    <property type="match status" value="1"/>
</dbReference>
<dbReference type="PROSITE" id="PS50249">
    <property type="entry name" value="MPN"/>
    <property type="match status" value="1"/>
</dbReference>
<organism evidence="6">
    <name type="scientific">Medioppia subpectinata</name>
    <dbReference type="NCBI Taxonomy" id="1979941"/>
    <lineage>
        <taxon>Eukaryota</taxon>
        <taxon>Metazoa</taxon>
        <taxon>Ecdysozoa</taxon>
        <taxon>Arthropoda</taxon>
        <taxon>Chelicerata</taxon>
        <taxon>Arachnida</taxon>
        <taxon>Acari</taxon>
        <taxon>Acariformes</taxon>
        <taxon>Sarcoptiformes</taxon>
        <taxon>Oribatida</taxon>
        <taxon>Brachypylina</taxon>
        <taxon>Oppioidea</taxon>
        <taxon>Oppiidae</taxon>
        <taxon>Medioppia</taxon>
    </lineage>
</organism>
<evidence type="ECO:0000256" key="3">
    <source>
        <dbReference type="SAM" id="MobiDB-lite"/>
    </source>
</evidence>
<dbReference type="PANTHER" id="PTHR10410">
    <property type="entry name" value="EUKARYOTIC TRANSLATION INITIATION FACTOR 3 -RELATED"/>
    <property type="match status" value="1"/>
</dbReference>
<dbReference type="InterPro" id="IPR036388">
    <property type="entry name" value="WH-like_DNA-bd_sf"/>
</dbReference>
<dbReference type="InterPro" id="IPR037518">
    <property type="entry name" value="MPN"/>
</dbReference>
<dbReference type="SUPFAM" id="SSF102712">
    <property type="entry name" value="JAB1/MPN domain"/>
    <property type="match status" value="1"/>
</dbReference>
<dbReference type="EMBL" id="CAJPIZ010001582">
    <property type="protein sequence ID" value="CAG2103735.1"/>
    <property type="molecule type" value="Genomic_DNA"/>
</dbReference>
<dbReference type="Pfam" id="PF01398">
    <property type="entry name" value="JAB"/>
    <property type="match status" value="1"/>
</dbReference>
<feature type="domain" description="MPN" evidence="4">
    <location>
        <begin position="288"/>
        <end position="429"/>
    </location>
</feature>
<dbReference type="Gene3D" id="1.10.10.10">
    <property type="entry name" value="Winged helix-like DNA-binding domain superfamily/Winged helix DNA-binding domain"/>
    <property type="match status" value="1"/>
</dbReference>
<sequence>MARMNGNTDSGIESDAECEQTVPLVVDFGSSVMTSRESSAPAMAAPIVNGIVNGGHICAKTALTTALDDCLSLGTTALSVAESLAASTPNSSSQTSGCDDIPETADHVIAETTTGVVEGDADELSFRLCLASGDWLTISMDQISEYEREVMREFFDGQTKGKSADSYREIRNHFLRHWKQTKPRRFGYHEMLRKVSSLHLGNVTAFSRVQKFLESHKAINLYSKREIKSKPMKRHFKAKAPPTAAAATPSAPADGPSPPKTPRTRPNPFKLVPLETFDATNEQPPFAVRLSMEALAIIDIHAHCVRTEVIGLLGGTYCALSRELHILTAEPCASLDDHDLQCDMEPVSQAIAKERLEQKSYACVGWYHSHPTFVPNPSLRDLETQTAFQTLFSRESNQPFVAFILSPYMTSCEQNRQTALVSKFKCLWVSDRQNEKSEYCVPMELRPLLVRREKLLFSVLTKLHDLCAKIKGHASRVQMTNRIKRFRGLNINHLEKLCHSLRHHLRETGLSSVECDHLLANCRNILLKHFSDDSKTSATTAATTATSR</sequence>
<name>A0A7R9PWA8_9ACAR</name>
<feature type="region of interest" description="Disordered" evidence="3">
    <location>
        <begin position="233"/>
        <end position="269"/>
    </location>
</feature>
<proteinExistence type="predicted"/>